<dbReference type="SUPFAM" id="SSF160379">
    <property type="entry name" value="SP0830-like"/>
    <property type="match status" value="1"/>
</dbReference>
<sequence>MIYLALLRGINVGGNNKIDMKQLKRTFENQGLSRVSTYINTGNIIFSDGVRTPQELSAVLEAAILADYGLAIRVMVRTLVEIETIMARLPAEWSNDANMRSDVLYLWEEVDRESVLEGLPIKPEIDRVIYVPGAILWSYDRVHASRSGLSKIIGTKFYREVTVRNVNTARKLHELMRANESLS</sequence>
<keyword evidence="2" id="KW-1185">Reference proteome</keyword>
<dbReference type="AlphaFoldDB" id="A0A4S4BN48"/>
<dbReference type="Gene3D" id="3.30.70.1260">
    <property type="entry name" value="bacterial protein sp0830 like"/>
    <property type="match status" value="1"/>
</dbReference>
<evidence type="ECO:0000313" key="2">
    <source>
        <dbReference type="Proteomes" id="UP000310636"/>
    </source>
</evidence>
<reference evidence="1 2" key="1">
    <citation type="submission" date="2019-04" db="EMBL/GenBank/DDBJ databases">
        <title>Cohnella sp. nov. isolated from preserved vegetables.</title>
        <authorList>
            <person name="Lin S.-Y."/>
            <person name="Hung M.-H."/>
            <person name="Young C.-C."/>
        </authorList>
    </citation>
    <scope>NUCLEOTIDE SEQUENCE [LARGE SCALE GENOMIC DNA]</scope>
    <source>
        <strain evidence="1 2">CC-MHH1044</strain>
    </source>
</reference>
<dbReference type="InterPro" id="IPR012545">
    <property type="entry name" value="DUF1697"/>
</dbReference>
<dbReference type="Gene3D" id="3.30.70.1280">
    <property type="entry name" value="SP0830-like domains"/>
    <property type="match status" value="1"/>
</dbReference>
<gene>
    <name evidence="1" type="ORF">E6C55_19780</name>
</gene>
<comment type="caution">
    <text evidence="1">The sequence shown here is derived from an EMBL/GenBank/DDBJ whole genome shotgun (WGS) entry which is preliminary data.</text>
</comment>
<accession>A0A4S4BN48</accession>
<dbReference type="PANTHER" id="PTHR36439">
    <property type="entry name" value="BLL4334 PROTEIN"/>
    <property type="match status" value="1"/>
</dbReference>
<dbReference type="OrthoDB" id="9806494at2"/>
<dbReference type="PANTHER" id="PTHR36439:SF1">
    <property type="entry name" value="DUF1697 DOMAIN-CONTAINING PROTEIN"/>
    <property type="match status" value="1"/>
</dbReference>
<protein>
    <submittedName>
        <fullName evidence="1">DUF1697 domain-containing protein</fullName>
    </submittedName>
</protein>
<name>A0A4S4BN48_9BACL</name>
<dbReference type="Pfam" id="PF08002">
    <property type="entry name" value="DUF1697"/>
    <property type="match status" value="1"/>
</dbReference>
<dbReference type="PIRSF" id="PIRSF008502">
    <property type="entry name" value="UCP008502"/>
    <property type="match status" value="1"/>
</dbReference>
<dbReference type="EMBL" id="SSOB01000026">
    <property type="protein sequence ID" value="THF76268.1"/>
    <property type="molecule type" value="Genomic_DNA"/>
</dbReference>
<dbReference type="Proteomes" id="UP000310636">
    <property type="component" value="Unassembled WGS sequence"/>
</dbReference>
<proteinExistence type="predicted"/>
<evidence type="ECO:0000313" key="1">
    <source>
        <dbReference type="EMBL" id="THF76268.1"/>
    </source>
</evidence>
<dbReference type="RefSeq" id="WP_136371545.1">
    <property type="nucleotide sequence ID" value="NZ_SSOB01000026.1"/>
</dbReference>
<organism evidence="1 2">
    <name type="scientific">Cohnella fermenti</name>
    <dbReference type="NCBI Taxonomy" id="2565925"/>
    <lineage>
        <taxon>Bacteria</taxon>
        <taxon>Bacillati</taxon>
        <taxon>Bacillota</taxon>
        <taxon>Bacilli</taxon>
        <taxon>Bacillales</taxon>
        <taxon>Paenibacillaceae</taxon>
        <taxon>Cohnella</taxon>
    </lineage>
</organism>